<feature type="region of interest" description="Disordered" evidence="1">
    <location>
        <begin position="1"/>
        <end position="24"/>
    </location>
</feature>
<feature type="domain" description="Nucleolus and neural progenitor protein-like N-terminal" evidence="2">
    <location>
        <begin position="113"/>
        <end position="267"/>
    </location>
</feature>
<proteinExistence type="predicted"/>
<sequence>MGKASINKTAKADRKKKRKRHIDAESTAVVDDNVVTDVHGSLMKKKKKRLQNNAETFDQTISEPKDIAETFDQSSSEPKSVLELVDERLRVQPPFVRQKYQSSEHRRLDLSGLRTVLTRYTATAADDDVAKRERYILRKMRYKMAGPFSHHKFWQAARSISSELEKFVAERPTHSLRQFANGIEILSDDSLNCPSMEHFAFALCKLIRGAILLAKTMEMCSLCARQTVGQLKWGHLVSTNLILLTTAATVFRSAGSKLTFLSTLYDATVKWHSLLTAGRGDGRLLALPEQLASLPAVAEALRLLAIKADGDQRKTHSDFVSEMLRMEETDLTMTSNRFDIEKAAAASNPLTRVSHTDMGLSVSRKSGELSVHRSLLAHIDQWASLKDVKKAYKQVKSASDERSIEVTRTMKRRWESLLVLQRMKQHDRLTNEIAQLRSELVVLINGK</sequence>
<evidence type="ECO:0000313" key="4">
    <source>
        <dbReference type="WBParaSite" id="PSAMB.scaffold1231size34011.g11894.t1"/>
    </source>
</evidence>
<name>A0A914UUW2_9BILA</name>
<reference evidence="4" key="1">
    <citation type="submission" date="2022-11" db="UniProtKB">
        <authorList>
            <consortium name="WormBaseParasite"/>
        </authorList>
    </citation>
    <scope>IDENTIFICATION</scope>
</reference>
<dbReference type="WBParaSite" id="PSAMB.scaffold1231size34011.g11894.t1">
    <property type="protein sequence ID" value="PSAMB.scaffold1231size34011.g11894.t1"/>
    <property type="gene ID" value="PSAMB.scaffold1231size34011.g11894"/>
</dbReference>
<protein>
    <submittedName>
        <fullName evidence="4">Nucleolus and neural progenitor protein-like N-terminal domain-containing protein</fullName>
    </submittedName>
</protein>
<dbReference type="InterPro" id="IPR027951">
    <property type="entry name" value="Nepro_N"/>
</dbReference>
<organism evidence="3 4">
    <name type="scientific">Plectus sambesii</name>
    <dbReference type="NCBI Taxonomy" id="2011161"/>
    <lineage>
        <taxon>Eukaryota</taxon>
        <taxon>Metazoa</taxon>
        <taxon>Ecdysozoa</taxon>
        <taxon>Nematoda</taxon>
        <taxon>Chromadorea</taxon>
        <taxon>Plectida</taxon>
        <taxon>Plectina</taxon>
        <taxon>Plectoidea</taxon>
        <taxon>Plectidae</taxon>
        <taxon>Plectus</taxon>
    </lineage>
</organism>
<dbReference type="Proteomes" id="UP000887566">
    <property type="component" value="Unplaced"/>
</dbReference>
<evidence type="ECO:0000313" key="3">
    <source>
        <dbReference type="Proteomes" id="UP000887566"/>
    </source>
</evidence>
<dbReference type="AlphaFoldDB" id="A0A914UUW2"/>
<dbReference type="Pfam" id="PF14780">
    <property type="entry name" value="NEPRO_N"/>
    <property type="match status" value="1"/>
</dbReference>
<evidence type="ECO:0000256" key="1">
    <source>
        <dbReference type="SAM" id="MobiDB-lite"/>
    </source>
</evidence>
<keyword evidence="3" id="KW-1185">Reference proteome</keyword>
<accession>A0A914UUW2</accession>
<evidence type="ECO:0000259" key="2">
    <source>
        <dbReference type="Pfam" id="PF14780"/>
    </source>
</evidence>